<dbReference type="eggNOG" id="COG1208">
    <property type="taxonomic scope" value="Bacteria"/>
</dbReference>
<dbReference type="Proteomes" id="UP000007161">
    <property type="component" value="Chromosome"/>
</dbReference>
<gene>
    <name evidence="2" type="ordered locus">Marpi_1255</name>
</gene>
<name>H2J2W8_MARPK</name>
<sequence length="232" mass="26681">MDAVILAGGLGTRLKPFTDIIPKPLLPLGEKSLMEIQIEHLKKCGFNNIYIAVNYKSDYIKAFFGDGSKYGVNIYYSEEEKPLGTAGPLKLLEKKLLDPFLVINGDILTNFDLRKIYEFSLNYPESPLTLGTKIITTPFRFGKIYSEGDIVKDIEEKPELKFEILAGIYIMKPKIFEYIPYNEYFGIDLLIKKLLSKNIQVTKYIINDYWIDIGVVEDYSKAKELYENMKNN</sequence>
<accession>H2J2W8</accession>
<dbReference type="HOGENOM" id="CLU_029499_2_0_0"/>
<dbReference type="PANTHER" id="PTHR22572">
    <property type="entry name" value="SUGAR-1-PHOSPHATE GUANYL TRANSFERASE"/>
    <property type="match status" value="1"/>
</dbReference>
<feature type="domain" description="Nucleotidyl transferase" evidence="1">
    <location>
        <begin position="3"/>
        <end position="227"/>
    </location>
</feature>
<dbReference type="KEGG" id="mpz:Marpi_1255"/>
<reference evidence="3" key="2">
    <citation type="submission" date="2012-01" db="EMBL/GenBank/DDBJ databases">
        <title>Complete sequence of chromosome of Marinitoga piezophila KA3.</title>
        <authorList>
            <person name="Lucas S."/>
            <person name="Han J."/>
            <person name="Lapidus A."/>
            <person name="Cheng J.-F."/>
            <person name="Goodwin L."/>
            <person name="Pitluck S."/>
            <person name="Peters L."/>
            <person name="Mikhailova N."/>
            <person name="Teshima H."/>
            <person name="Detter J.C."/>
            <person name="Han C."/>
            <person name="Tapia R."/>
            <person name="Land M."/>
            <person name="Hauser L."/>
            <person name="Kyrpides N."/>
            <person name="Ivanova N."/>
            <person name="Pagani I."/>
            <person name="Jebbar M."/>
            <person name="Vannier P."/>
            <person name="Oger P."/>
            <person name="Cario A."/>
            <person name="Bartlett D."/>
            <person name="Noll K.M."/>
            <person name="Woyke T."/>
        </authorList>
    </citation>
    <scope>NUCLEOTIDE SEQUENCE [LARGE SCALE GENOMIC DNA]</scope>
    <source>
        <strain evidence="3">DSM 14283 / JCM 11233 / KA3</strain>
    </source>
</reference>
<dbReference type="InterPro" id="IPR005835">
    <property type="entry name" value="NTP_transferase_dom"/>
</dbReference>
<dbReference type="STRING" id="443254.Marpi_1255"/>
<dbReference type="AlphaFoldDB" id="H2J2W8"/>
<reference evidence="2 3" key="1">
    <citation type="journal article" date="2012" name="J. Bacteriol.">
        <title>Complete Genome Sequence of the Thermophilic, Piezophilic, Heterotrophic Bacterium Marinitoga piezophila KA3.</title>
        <authorList>
            <person name="Lucas S."/>
            <person name="Han J."/>
            <person name="Lapidus A."/>
            <person name="Cheng J.F."/>
            <person name="Goodwin L.A."/>
            <person name="Pitluck S."/>
            <person name="Peters L."/>
            <person name="Mikhailova N."/>
            <person name="Teshima H."/>
            <person name="Detter J.C."/>
            <person name="Han C."/>
            <person name="Tapia R."/>
            <person name="Land M."/>
            <person name="Hauser L."/>
            <person name="Kyrpides N.C."/>
            <person name="Ivanova N."/>
            <person name="Pagani I."/>
            <person name="Vannier P."/>
            <person name="Oger P."/>
            <person name="Bartlett D.H."/>
            <person name="Noll K.M."/>
            <person name="Woyke T."/>
            <person name="Jebbar M."/>
        </authorList>
    </citation>
    <scope>NUCLEOTIDE SEQUENCE [LARGE SCALE GENOMIC DNA]</scope>
    <source>
        <strain evidence="3">DSM 14283 / JCM 11233 / KA3</strain>
    </source>
</reference>
<organism evidence="2 3">
    <name type="scientific">Marinitoga piezophila (strain DSM 14283 / JCM 11233 / KA3)</name>
    <dbReference type="NCBI Taxonomy" id="443254"/>
    <lineage>
        <taxon>Bacteria</taxon>
        <taxon>Thermotogati</taxon>
        <taxon>Thermotogota</taxon>
        <taxon>Thermotogae</taxon>
        <taxon>Petrotogales</taxon>
        <taxon>Petrotogaceae</taxon>
        <taxon>Marinitoga</taxon>
    </lineage>
</organism>
<dbReference type="InterPro" id="IPR029044">
    <property type="entry name" value="Nucleotide-diphossugar_trans"/>
</dbReference>
<keyword evidence="3" id="KW-1185">Reference proteome</keyword>
<dbReference type="SUPFAM" id="SSF53448">
    <property type="entry name" value="Nucleotide-diphospho-sugar transferases"/>
    <property type="match status" value="1"/>
</dbReference>
<evidence type="ECO:0000313" key="3">
    <source>
        <dbReference type="Proteomes" id="UP000007161"/>
    </source>
</evidence>
<dbReference type="EMBL" id="CP003257">
    <property type="protein sequence ID" value="AEX85659.1"/>
    <property type="molecule type" value="Genomic_DNA"/>
</dbReference>
<evidence type="ECO:0000313" key="2">
    <source>
        <dbReference type="EMBL" id="AEX85659.1"/>
    </source>
</evidence>
<proteinExistence type="predicted"/>
<dbReference type="InterPro" id="IPR050486">
    <property type="entry name" value="Mannose-1P_guanyltransferase"/>
</dbReference>
<dbReference type="Gene3D" id="3.90.550.10">
    <property type="entry name" value="Spore Coat Polysaccharide Biosynthesis Protein SpsA, Chain A"/>
    <property type="match status" value="1"/>
</dbReference>
<evidence type="ECO:0000259" key="1">
    <source>
        <dbReference type="Pfam" id="PF00483"/>
    </source>
</evidence>
<dbReference type="OrthoDB" id="9801899at2"/>
<protein>
    <submittedName>
        <fullName evidence="2">Nucleoside-diphosphate-sugar pyrophosphorylase family protein</fullName>
    </submittedName>
</protein>
<dbReference type="Pfam" id="PF00483">
    <property type="entry name" value="NTP_transferase"/>
    <property type="match status" value="1"/>
</dbReference>
<dbReference type="RefSeq" id="WP_014296730.1">
    <property type="nucleotide sequence ID" value="NC_016751.1"/>
</dbReference>